<evidence type="ECO:0000313" key="1">
    <source>
        <dbReference type="EMBL" id="KAH7993673.1"/>
    </source>
</evidence>
<protein>
    <submittedName>
        <fullName evidence="1">Uncharacterized protein</fullName>
    </submittedName>
</protein>
<name>A0ACB8EMG1_9SAUR</name>
<reference evidence="1" key="1">
    <citation type="submission" date="2021-08" db="EMBL/GenBank/DDBJ databases">
        <title>The first chromosome-level gecko genome reveals the dynamic sex chromosomes of Neotropical dwarf geckos (Sphaerodactylidae: Sphaerodactylus).</title>
        <authorList>
            <person name="Pinto B.J."/>
            <person name="Keating S.E."/>
            <person name="Gamble T."/>
        </authorList>
    </citation>
    <scope>NUCLEOTIDE SEQUENCE</scope>
    <source>
        <strain evidence="1">TG3544</strain>
    </source>
</reference>
<organism evidence="1 2">
    <name type="scientific">Sphaerodactylus townsendi</name>
    <dbReference type="NCBI Taxonomy" id="933632"/>
    <lineage>
        <taxon>Eukaryota</taxon>
        <taxon>Metazoa</taxon>
        <taxon>Chordata</taxon>
        <taxon>Craniata</taxon>
        <taxon>Vertebrata</taxon>
        <taxon>Euteleostomi</taxon>
        <taxon>Lepidosauria</taxon>
        <taxon>Squamata</taxon>
        <taxon>Bifurcata</taxon>
        <taxon>Gekkota</taxon>
        <taxon>Sphaerodactylidae</taxon>
        <taxon>Sphaerodactylus</taxon>
    </lineage>
</organism>
<proteinExistence type="predicted"/>
<keyword evidence="2" id="KW-1185">Reference proteome</keyword>
<sequence>MSSIAGIQHQKVGGKEINPQEQELSDDSMKSGRMNISSFEAGVRLIDVVELHKCFKGIGYTPEQQAPGGQKCWLEGKGMGSAASQVTLTRFHITLIWATIEVMSYTMMLHHAVTRKRNSKERYYKVFFLQRYQTMKLKVEHEVLLFNTLEYCIAY</sequence>
<dbReference type="Proteomes" id="UP000827872">
    <property type="component" value="Linkage Group LG03"/>
</dbReference>
<dbReference type="EMBL" id="CM037616">
    <property type="protein sequence ID" value="KAH7993673.1"/>
    <property type="molecule type" value="Genomic_DNA"/>
</dbReference>
<comment type="caution">
    <text evidence="1">The sequence shown here is derived from an EMBL/GenBank/DDBJ whole genome shotgun (WGS) entry which is preliminary data.</text>
</comment>
<accession>A0ACB8EMG1</accession>
<evidence type="ECO:0000313" key="2">
    <source>
        <dbReference type="Proteomes" id="UP000827872"/>
    </source>
</evidence>
<gene>
    <name evidence="1" type="ORF">K3G42_031877</name>
</gene>